<dbReference type="InterPro" id="IPR009057">
    <property type="entry name" value="Homeodomain-like_sf"/>
</dbReference>
<dbReference type="SUPFAM" id="SSF46689">
    <property type="entry name" value="Homeodomain-like"/>
    <property type="match status" value="1"/>
</dbReference>
<dbReference type="PANTHER" id="PTHR43479:SF11">
    <property type="entry name" value="ACREF_ENVCD OPERON REPRESSOR-RELATED"/>
    <property type="match status" value="1"/>
</dbReference>
<dbReference type="GO" id="GO:0003677">
    <property type="term" value="F:DNA binding"/>
    <property type="evidence" value="ECO:0007669"/>
    <property type="project" value="UniProtKB-UniRule"/>
</dbReference>
<evidence type="ECO:0000256" key="2">
    <source>
        <dbReference type="PROSITE-ProRule" id="PRU00335"/>
    </source>
</evidence>
<keyword evidence="5" id="KW-1185">Reference proteome</keyword>
<keyword evidence="1 2" id="KW-0238">DNA-binding</keyword>
<dbReference type="PROSITE" id="PS01081">
    <property type="entry name" value="HTH_TETR_1"/>
    <property type="match status" value="1"/>
</dbReference>
<dbReference type="PANTHER" id="PTHR43479">
    <property type="entry name" value="ACREF/ENVCD OPERON REPRESSOR-RELATED"/>
    <property type="match status" value="1"/>
</dbReference>
<dbReference type="eggNOG" id="COG1309">
    <property type="taxonomic scope" value="Bacteria"/>
</dbReference>
<dbReference type="InterPro" id="IPR050624">
    <property type="entry name" value="HTH-type_Tx_Regulator"/>
</dbReference>
<dbReference type="AlphaFoldDB" id="E0E4L3"/>
<protein>
    <submittedName>
        <fullName evidence="4">Transcriptional regulator, TetR family</fullName>
    </submittedName>
</protein>
<gene>
    <name evidence="4" type="ORF">HMPREF0634_0147</name>
</gene>
<evidence type="ECO:0000313" key="5">
    <source>
        <dbReference type="Proteomes" id="UP000003244"/>
    </source>
</evidence>
<accession>E0E4L3</accession>
<evidence type="ECO:0000256" key="1">
    <source>
        <dbReference type="ARBA" id="ARBA00023125"/>
    </source>
</evidence>
<dbReference type="STRING" id="596315.HMPREF0634_0147"/>
<evidence type="ECO:0000259" key="3">
    <source>
        <dbReference type="PROSITE" id="PS50977"/>
    </source>
</evidence>
<name>E0E4L3_9FIRM</name>
<feature type="DNA-binding region" description="H-T-H motif" evidence="2">
    <location>
        <begin position="29"/>
        <end position="48"/>
    </location>
</feature>
<dbReference type="InterPro" id="IPR001647">
    <property type="entry name" value="HTH_TetR"/>
</dbReference>
<dbReference type="EMBL" id="ADGQ01000068">
    <property type="protein sequence ID" value="EFM64176.1"/>
    <property type="molecule type" value="Genomic_DNA"/>
</dbReference>
<evidence type="ECO:0000313" key="4">
    <source>
        <dbReference type="EMBL" id="EFM64176.1"/>
    </source>
</evidence>
<sequence>MARDKVLSRSLILKNAKKEFLKKGFEKASMRTIASLSGLTVGAIYRHFTSKDALFEALVQPTLEGAVNLFKIELELASKKLKDINMKDGSYIESPDANVGVLKMLDYIYDNYDDFVLMFRCGQGTKYENIQEFFVDMEVEGSKVYIEAMEACGLVKNPFTETELHIFCTMSMTPLFEVINHKYDYEEAVKMVKVMSYGQYWAWNKICLLGNSRQDLPSNKFEASKEFERNELAGMGDDIETG</sequence>
<dbReference type="PROSITE" id="PS50977">
    <property type="entry name" value="HTH_TETR_2"/>
    <property type="match status" value="1"/>
</dbReference>
<dbReference type="Proteomes" id="UP000003244">
    <property type="component" value="Unassembled WGS sequence"/>
</dbReference>
<organism evidence="4 5">
    <name type="scientific">Peptostreptococcus stomatis DSM 17678</name>
    <dbReference type="NCBI Taxonomy" id="596315"/>
    <lineage>
        <taxon>Bacteria</taxon>
        <taxon>Bacillati</taxon>
        <taxon>Bacillota</taxon>
        <taxon>Clostridia</taxon>
        <taxon>Peptostreptococcales</taxon>
        <taxon>Peptostreptococcaceae</taxon>
        <taxon>Peptostreptococcus</taxon>
    </lineage>
</organism>
<dbReference type="InterPro" id="IPR023772">
    <property type="entry name" value="DNA-bd_HTH_TetR-type_CS"/>
</dbReference>
<dbReference type="Gene3D" id="1.10.357.10">
    <property type="entry name" value="Tetracycline Repressor, domain 2"/>
    <property type="match status" value="1"/>
</dbReference>
<reference evidence="4 5" key="1">
    <citation type="submission" date="2010-08" db="EMBL/GenBank/DDBJ databases">
        <authorList>
            <person name="Harkins D.M."/>
            <person name="Madupu R."/>
            <person name="Durkin A.S."/>
            <person name="Torralba M."/>
            <person name="Methe B."/>
            <person name="Sutton G.G."/>
            <person name="Nelson K.E."/>
        </authorList>
    </citation>
    <scope>NUCLEOTIDE SEQUENCE [LARGE SCALE GENOMIC DNA]</scope>
    <source>
        <strain evidence="4 5">DSM 17678</strain>
    </source>
</reference>
<comment type="caution">
    <text evidence="4">The sequence shown here is derived from an EMBL/GenBank/DDBJ whole genome shotgun (WGS) entry which is preliminary data.</text>
</comment>
<dbReference type="Pfam" id="PF00440">
    <property type="entry name" value="TetR_N"/>
    <property type="match status" value="1"/>
</dbReference>
<feature type="domain" description="HTH tetR-type" evidence="3">
    <location>
        <begin position="6"/>
        <end position="66"/>
    </location>
</feature>
<dbReference type="PRINTS" id="PR00455">
    <property type="entry name" value="HTHTETR"/>
</dbReference>
<proteinExistence type="predicted"/>